<evidence type="ECO:0000259" key="9">
    <source>
        <dbReference type="PROSITE" id="PS50217"/>
    </source>
</evidence>
<dbReference type="InterPro" id="IPR004827">
    <property type="entry name" value="bZIP"/>
</dbReference>
<organism evidence="10 11">
    <name type="scientific">Candidula unifasciata</name>
    <dbReference type="NCBI Taxonomy" id="100452"/>
    <lineage>
        <taxon>Eukaryota</taxon>
        <taxon>Metazoa</taxon>
        <taxon>Spiralia</taxon>
        <taxon>Lophotrochozoa</taxon>
        <taxon>Mollusca</taxon>
        <taxon>Gastropoda</taxon>
        <taxon>Heterobranchia</taxon>
        <taxon>Euthyneura</taxon>
        <taxon>Panpulmonata</taxon>
        <taxon>Eupulmonata</taxon>
        <taxon>Stylommatophora</taxon>
        <taxon>Helicina</taxon>
        <taxon>Helicoidea</taxon>
        <taxon>Geomitridae</taxon>
        <taxon>Candidula</taxon>
    </lineage>
</organism>
<sequence>MSSISSKAIVITYPSAERHGGIGASSTKGQVSIYDSFDFDSDDSIAGGPRKRRRLTHLTPDEKLLRRKLKNRVAAQTARDRKKAQMVDLEDKLAILEDENRLLKEQNRSLKQASSYLAKENASLKSQLATKSLFPSKTDSATKRSAAPELPLQKERVQNLLRREINYAITVTLSLIISWACFRNSRKTASGKDARHPQPHISHILPTDQAVLMTASGPTVEEQHQEWWGSHQRSWNPSAN</sequence>
<gene>
    <name evidence="10" type="ORF">CUNI_LOCUS12275</name>
</gene>
<evidence type="ECO:0000256" key="7">
    <source>
        <dbReference type="SAM" id="Coils"/>
    </source>
</evidence>
<dbReference type="Proteomes" id="UP000678393">
    <property type="component" value="Unassembled WGS sequence"/>
</dbReference>
<keyword evidence="4" id="KW-0804">Transcription</keyword>
<evidence type="ECO:0000256" key="6">
    <source>
        <dbReference type="ARBA" id="ARBA00040165"/>
    </source>
</evidence>
<keyword evidence="5" id="KW-0539">Nucleus</keyword>
<feature type="compositionally biased region" description="Polar residues" evidence="8">
    <location>
        <begin position="231"/>
        <end position="240"/>
    </location>
</feature>
<dbReference type="GO" id="GO:0000981">
    <property type="term" value="F:DNA-binding transcription factor activity, RNA polymerase II-specific"/>
    <property type="evidence" value="ECO:0007669"/>
    <property type="project" value="TreeGrafter"/>
</dbReference>
<dbReference type="Gene3D" id="1.20.5.170">
    <property type="match status" value="1"/>
</dbReference>
<dbReference type="PROSITE" id="PS50217">
    <property type="entry name" value="BZIP"/>
    <property type="match status" value="1"/>
</dbReference>
<dbReference type="PANTHER" id="PTHR46542:SF1">
    <property type="entry name" value="X-BOX BINDING PROTEIN 1"/>
    <property type="match status" value="1"/>
</dbReference>
<evidence type="ECO:0000256" key="4">
    <source>
        <dbReference type="ARBA" id="ARBA00023163"/>
    </source>
</evidence>
<dbReference type="Pfam" id="PF00170">
    <property type="entry name" value="bZIP_1"/>
    <property type="match status" value="1"/>
</dbReference>
<evidence type="ECO:0000256" key="1">
    <source>
        <dbReference type="ARBA" id="ARBA00022843"/>
    </source>
</evidence>
<protein>
    <recommendedName>
        <fullName evidence="6">X-box-binding protein 1</fullName>
    </recommendedName>
</protein>
<dbReference type="SUPFAM" id="SSF57959">
    <property type="entry name" value="Leucine zipper domain"/>
    <property type="match status" value="1"/>
</dbReference>
<dbReference type="PANTHER" id="PTHR46542">
    <property type="entry name" value="X-BOX BINDING PROTEIN 1"/>
    <property type="match status" value="1"/>
</dbReference>
<keyword evidence="11" id="KW-1185">Reference proteome</keyword>
<keyword evidence="3" id="KW-0238">DNA-binding</keyword>
<evidence type="ECO:0000256" key="3">
    <source>
        <dbReference type="ARBA" id="ARBA00023125"/>
    </source>
</evidence>
<dbReference type="CDD" id="cd14691">
    <property type="entry name" value="bZIP_XBP1"/>
    <property type="match status" value="1"/>
</dbReference>
<dbReference type="InterPro" id="IPR052470">
    <property type="entry name" value="ER_Stress-Reg_TF"/>
</dbReference>
<evidence type="ECO:0000256" key="2">
    <source>
        <dbReference type="ARBA" id="ARBA00023015"/>
    </source>
</evidence>
<dbReference type="AlphaFoldDB" id="A0A8S3ZAV7"/>
<evidence type="ECO:0000313" key="10">
    <source>
        <dbReference type="EMBL" id="CAG5126717.1"/>
    </source>
</evidence>
<evidence type="ECO:0000313" key="11">
    <source>
        <dbReference type="Proteomes" id="UP000678393"/>
    </source>
</evidence>
<name>A0A8S3ZAV7_9EUPU</name>
<dbReference type="PROSITE" id="PS00036">
    <property type="entry name" value="BZIP_BASIC"/>
    <property type="match status" value="1"/>
</dbReference>
<feature type="region of interest" description="Disordered" evidence="8">
    <location>
        <begin position="221"/>
        <end position="240"/>
    </location>
</feature>
<keyword evidence="2" id="KW-0805">Transcription regulation</keyword>
<dbReference type="InterPro" id="IPR046347">
    <property type="entry name" value="bZIP_sf"/>
</dbReference>
<proteinExistence type="predicted"/>
<dbReference type="OrthoDB" id="20960at2759"/>
<reference evidence="10" key="1">
    <citation type="submission" date="2021-04" db="EMBL/GenBank/DDBJ databases">
        <authorList>
            <consortium name="Molecular Ecology Group"/>
        </authorList>
    </citation>
    <scope>NUCLEOTIDE SEQUENCE</scope>
</reference>
<dbReference type="EMBL" id="CAJHNH020002445">
    <property type="protein sequence ID" value="CAG5126717.1"/>
    <property type="molecule type" value="Genomic_DNA"/>
</dbReference>
<keyword evidence="1" id="KW-0832">Ubl conjugation</keyword>
<dbReference type="GO" id="GO:0000977">
    <property type="term" value="F:RNA polymerase II transcription regulatory region sequence-specific DNA binding"/>
    <property type="evidence" value="ECO:0007669"/>
    <property type="project" value="TreeGrafter"/>
</dbReference>
<keyword evidence="7" id="KW-0175">Coiled coil</keyword>
<feature type="coiled-coil region" evidence="7">
    <location>
        <begin position="72"/>
        <end position="113"/>
    </location>
</feature>
<dbReference type="GO" id="GO:0005634">
    <property type="term" value="C:nucleus"/>
    <property type="evidence" value="ECO:0007669"/>
    <property type="project" value="TreeGrafter"/>
</dbReference>
<accession>A0A8S3ZAV7</accession>
<evidence type="ECO:0000256" key="5">
    <source>
        <dbReference type="ARBA" id="ARBA00023242"/>
    </source>
</evidence>
<dbReference type="SMART" id="SM00338">
    <property type="entry name" value="BRLZ"/>
    <property type="match status" value="1"/>
</dbReference>
<comment type="caution">
    <text evidence="10">The sequence shown here is derived from an EMBL/GenBank/DDBJ whole genome shotgun (WGS) entry which is preliminary data.</text>
</comment>
<feature type="domain" description="BZIP" evidence="9">
    <location>
        <begin position="61"/>
        <end position="124"/>
    </location>
</feature>
<evidence type="ECO:0000256" key="8">
    <source>
        <dbReference type="SAM" id="MobiDB-lite"/>
    </source>
</evidence>